<name>A0A1G7QUF7_9BRAD</name>
<sequence length="196" mass="21456">MDMNPINGAGAHGSPDLEELNEADQDMLRQFFSEAGSSSSAAPEETVYDVSHAAPREFRHRTEARPMPERMADRLSHLGLVPDADQPTMTYDIRGHRYTAALDPSGHVRLIHNPPEAQVLGAGRAGAPDFGAFFIEARDHGAVVPEQWAPLALIEKLRDEGLMPSPNHPTTISLNGKLYNAELAEGGFVRLTRRQV</sequence>
<proteinExistence type="predicted"/>
<feature type="compositionally biased region" description="Low complexity" evidence="1">
    <location>
        <begin position="33"/>
        <end position="45"/>
    </location>
</feature>
<protein>
    <recommendedName>
        <fullName evidence="4">Type III effector NopAB</fullName>
    </recommendedName>
</protein>
<organism evidence="2 3">
    <name type="scientific">Bradyrhizobium brasilense</name>
    <dbReference type="NCBI Taxonomy" id="1419277"/>
    <lineage>
        <taxon>Bacteria</taxon>
        <taxon>Pseudomonadati</taxon>
        <taxon>Pseudomonadota</taxon>
        <taxon>Alphaproteobacteria</taxon>
        <taxon>Hyphomicrobiales</taxon>
        <taxon>Nitrobacteraceae</taxon>
        <taxon>Bradyrhizobium</taxon>
    </lineage>
</organism>
<evidence type="ECO:0000313" key="3">
    <source>
        <dbReference type="Proteomes" id="UP000199245"/>
    </source>
</evidence>
<evidence type="ECO:0000256" key="1">
    <source>
        <dbReference type="SAM" id="MobiDB-lite"/>
    </source>
</evidence>
<dbReference type="AlphaFoldDB" id="A0A1G7QUF7"/>
<dbReference type="RefSeq" id="WP_092090635.1">
    <property type="nucleotide sequence ID" value="NZ_FMZW01000106.1"/>
</dbReference>
<evidence type="ECO:0008006" key="4">
    <source>
        <dbReference type="Google" id="ProtNLM"/>
    </source>
</evidence>
<feature type="region of interest" description="Disordered" evidence="1">
    <location>
        <begin position="1"/>
        <end position="57"/>
    </location>
</feature>
<dbReference type="Proteomes" id="UP000199245">
    <property type="component" value="Unassembled WGS sequence"/>
</dbReference>
<dbReference type="EMBL" id="FMZW01000106">
    <property type="protein sequence ID" value="SDG02161.1"/>
    <property type="molecule type" value="Genomic_DNA"/>
</dbReference>
<evidence type="ECO:0000313" key="2">
    <source>
        <dbReference type="EMBL" id="SDG02161.1"/>
    </source>
</evidence>
<reference evidence="2 3" key="1">
    <citation type="submission" date="2016-10" db="EMBL/GenBank/DDBJ databases">
        <authorList>
            <person name="de Groot N.N."/>
        </authorList>
    </citation>
    <scope>NUCLEOTIDE SEQUENCE [LARGE SCALE GENOMIC DNA]</scope>
    <source>
        <strain evidence="2 3">R5</strain>
    </source>
</reference>
<gene>
    <name evidence="2" type="ORF">SAMN05216337_11064</name>
</gene>
<accession>A0A1G7QUF7</accession>
<feature type="compositionally biased region" description="Acidic residues" evidence="1">
    <location>
        <begin position="16"/>
        <end position="25"/>
    </location>
</feature>